<sequence length="284" mass="30919">MDPWSDGPAGDRPAPLDRPAGPDGPATDDDARQPLLRDGGIELRPVTPAERDASRPRALIVFHLTEEALRAGRGVARTAAGAITVDELRQFLTNTDAEITVAPVLDPAAVAPIDAYEIPPQLRRAVDTRNPASVFPFGGSRPGRTDLDHTRPYRRGGPPGQTSADNLGPLTRSEHRAKTVRRWTVRQPAPGTYRWRSPTGWIALSTNQGTLMLGVGAYARRLWRDAGQEVHPVSAIELTREFARTTPEGPSRHRGDRRRVPGATRVRTGAAPATPRPRSRRPPS</sequence>
<dbReference type="CDD" id="cd00085">
    <property type="entry name" value="HNHc"/>
    <property type="match status" value="1"/>
</dbReference>
<feature type="compositionally biased region" description="Low complexity" evidence="1">
    <location>
        <begin position="262"/>
        <end position="273"/>
    </location>
</feature>
<dbReference type="InterPro" id="IPR003615">
    <property type="entry name" value="HNH_nuc"/>
</dbReference>
<organism evidence="2 3">
    <name type="scientific">Microlunatus ginsengisoli</name>
    <dbReference type="NCBI Taxonomy" id="363863"/>
    <lineage>
        <taxon>Bacteria</taxon>
        <taxon>Bacillati</taxon>
        <taxon>Actinomycetota</taxon>
        <taxon>Actinomycetes</taxon>
        <taxon>Propionibacteriales</taxon>
        <taxon>Propionibacteriaceae</taxon>
        <taxon>Microlunatus</taxon>
    </lineage>
</organism>
<feature type="region of interest" description="Disordered" evidence="1">
    <location>
        <begin position="243"/>
        <end position="284"/>
    </location>
</feature>
<evidence type="ECO:0000313" key="3">
    <source>
        <dbReference type="Proteomes" id="UP001501490"/>
    </source>
</evidence>
<name>A0ABP6ZKJ4_9ACTN</name>
<evidence type="ECO:0000313" key="2">
    <source>
        <dbReference type="EMBL" id="GAA3612799.1"/>
    </source>
</evidence>
<comment type="caution">
    <text evidence="2">The sequence shown here is derived from an EMBL/GenBank/DDBJ whole genome shotgun (WGS) entry which is preliminary data.</text>
</comment>
<proteinExistence type="predicted"/>
<gene>
    <name evidence="2" type="ORF">GCM10022236_13220</name>
</gene>
<feature type="region of interest" description="Disordered" evidence="1">
    <location>
        <begin position="1"/>
        <end position="52"/>
    </location>
</feature>
<evidence type="ECO:0008006" key="4">
    <source>
        <dbReference type="Google" id="ProtNLM"/>
    </source>
</evidence>
<protein>
    <recommendedName>
        <fullName evidence="4">DUF222 domain-containing protein</fullName>
    </recommendedName>
</protein>
<keyword evidence="3" id="KW-1185">Reference proteome</keyword>
<dbReference type="EMBL" id="BAABAB010000009">
    <property type="protein sequence ID" value="GAA3612799.1"/>
    <property type="molecule type" value="Genomic_DNA"/>
</dbReference>
<evidence type="ECO:0000256" key="1">
    <source>
        <dbReference type="SAM" id="MobiDB-lite"/>
    </source>
</evidence>
<reference evidence="3" key="1">
    <citation type="journal article" date="2019" name="Int. J. Syst. Evol. Microbiol.">
        <title>The Global Catalogue of Microorganisms (GCM) 10K type strain sequencing project: providing services to taxonomists for standard genome sequencing and annotation.</title>
        <authorList>
            <consortium name="The Broad Institute Genomics Platform"/>
            <consortium name="The Broad Institute Genome Sequencing Center for Infectious Disease"/>
            <person name="Wu L."/>
            <person name="Ma J."/>
        </authorList>
    </citation>
    <scope>NUCLEOTIDE SEQUENCE [LARGE SCALE GENOMIC DNA]</scope>
    <source>
        <strain evidence="3">JCM 16929</strain>
    </source>
</reference>
<feature type="region of interest" description="Disordered" evidence="1">
    <location>
        <begin position="133"/>
        <end position="170"/>
    </location>
</feature>
<accession>A0ABP6ZKJ4</accession>
<dbReference type="RefSeq" id="WP_344802627.1">
    <property type="nucleotide sequence ID" value="NZ_BAABAB010000009.1"/>
</dbReference>
<dbReference type="Proteomes" id="UP001501490">
    <property type="component" value="Unassembled WGS sequence"/>
</dbReference>